<feature type="non-terminal residue" evidence="1">
    <location>
        <position position="1"/>
    </location>
</feature>
<proteinExistence type="predicted"/>
<name>A0AA41X5R2_9ALTE</name>
<evidence type="ECO:0000313" key="2">
    <source>
        <dbReference type="Proteomes" id="UP001165413"/>
    </source>
</evidence>
<comment type="caution">
    <text evidence="1">The sequence shown here is derived from an EMBL/GenBank/DDBJ whole genome shotgun (WGS) entry which is preliminary data.</text>
</comment>
<dbReference type="InterPro" id="IPR010281">
    <property type="entry name" value="DUF885"/>
</dbReference>
<keyword evidence="2" id="KW-1185">Reference proteome</keyword>
<accession>A0AA41X5R2</accession>
<feature type="non-terminal residue" evidence="1">
    <location>
        <position position="79"/>
    </location>
</feature>
<gene>
    <name evidence="1" type="ORF">NLF92_13770</name>
</gene>
<dbReference type="AlphaFoldDB" id="A0AA41X5R2"/>
<dbReference type="Proteomes" id="UP001165413">
    <property type="component" value="Unassembled WGS sequence"/>
</dbReference>
<sequence>IGVENVERIHTAMRDIMKQVEFTGTLQDFFEFMRTDEQFYYPNTDEGRERYLAEATAAIDTMREALPDYFGLTPKAPMV</sequence>
<protein>
    <submittedName>
        <fullName evidence="1">DUF885 domain-containing protein</fullName>
    </submittedName>
</protein>
<reference evidence="1" key="1">
    <citation type="submission" date="2022-07" db="EMBL/GenBank/DDBJ databases">
        <title>Characterization of the Novel Bacterium Alteromonas immobilis LMIT006 and Alteromonas gregis LMIT007.</title>
        <authorList>
            <person name="Lin X."/>
        </authorList>
    </citation>
    <scope>NUCLEOTIDE SEQUENCE</scope>
    <source>
        <strain evidence="1">LMIT007</strain>
    </source>
</reference>
<dbReference type="Pfam" id="PF05960">
    <property type="entry name" value="DUF885"/>
    <property type="match status" value="1"/>
</dbReference>
<dbReference type="RefSeq" id="WP_254102846.1">
    <property type="nucleotide sequence ID" value="NZ_JANATA010000323.1"/>
</dbReference>
<dbReference type="EMBL" id="JANATA010000323">
    <property type="protein sequence ID" value="MCP3430003.1"/>
    <property type="molecule type" value="Genomic_DNA"/>
</dbReference>
<evidence type="ECO:0000313" key="1">
    <source>
        <dbReference type="EMBL" id="MCP3430003.1"/>
    </source>
</evidence>
<organism evidence="1 2">
    <name type="scientific">Opacimonas viscosa</name>
    <dbReference type="NCBI Taxonomy" id="2961944"/>
    <lineage>
        <taxon>Bacteria</taxon>
        <taxon>Pseudomonadati</taxon>
        <taxon>Pseudomonadota</taxon>
        <taxon>Gammaproteobacteria</taxon>
        <taxon>Alteromonadales</taxon>
        <taxon>Alteromonadaceae</taxon>
        <taxon>Opacimonas</taxon>
    </lineage>
</organism>